<dbReference type="Proteomes" id="UP000321393">
    <property type="component" value="Unassembled WGS sequence"/>
</dbReference>
<evidence type="ECO:0000313" key="2">
    <source>
        <dbReference type="EMBL" id="KAA0038456.1"/>
    </source>
</evidence>
<protein>
    <submittedName>
        <fullName evidence="2">Uncharacterized protein</fullName>
    </submittedName>
</protein>
<name>A0A5A7T8A9_CUCMM</name>
<evidence type="ECO:0000256" key="1">
    <source>
        <dbReference type="SAM" id="Phobius"/>
    </source>
</evidence>
<comment type="caution">
    <text evidence="2">The sequence shown here is derived from an EMBL/GenBank/DDBJ whole genome shotgun (WGS) entry which is preliminary data.</text>
</comment>
<dbReference type="STRING" id="1194695.A0A5A7T8A9"/>
<accession>A0A5A7T8A9</accession>
<keyword evidence="1" id="KW-1133">Transmembrane helix</keyword>
<feature type="transmembrane region" description="Helical" evidence="1">
    <location>
        <begin position="59"/>
        <end position="80"/>
    </location>
</feature>
<reference evidence="2 3" key="1">
    <citation type="submission" date="2019-08" db="EMBL/GenBank/DDBJ databases">
        <title>Draft genome sequences of two oriental melons (Cucumis melo L. var makuwa).</title>
        <authorList>
            <person name="Kwon S.-Y."/>
        </authorList>
    </citation>
    <scope>NUCLEOTIDE SEQUENCE [LARGE SCALE GENOMIC DNA]</scope>
    <source>
        <strain evidence="3">cv. SW 3</strain>
        <tissue evidence="2">Leaf</tissue>
    </source>
</reference>
<evidence type="ECO:0000313" key="3">
    <source>
        <dbReference type="Proteomes" id="UP000321393"/>
    </source>
</evidence>
<dbReference type="AlphaFoldDB" id="A0A5A7T8A9"/>
<keyword evidence="1" id="KW-0812">Transmembrane</keyword>
<gene>
    <name evidence="2" type="ORF">E6C27_scaffold119G00230</name>
</gene>
<dbReference type="EMBL" id="SSTE01018697">
    <property type="protein sequence ID" value="KAA0038456.1"/>
    <property type="molecule type" value="Genomic_DNA"/>
</dbReference>
<organism evidence="2 3">
    <name type="scientific">Cucumis melo var. makuwa</name>
    <name type="common">Oriental melon</name>
    <dbReference type="NCBI Taxonomy" id="1194695"/>
    <lineage>
        <taxon>Eukaryota</taxon>
        <taxon>Viridiplantae</taxon>
        <taxon>Streptophyta</taxon>
        <taxon>Embryophyta</taxon>
        <taxon>Tracheophyta</taxon>
        <taxon>Spermatophyta</taxon>
        <taxon>Magnoliopsida</taxon>
        <taxon>eudicotyledons</taxon>
        <taxon>Gunneridae</taxon>
        <taxon>Pentapetalae</taxon>
        <taxon>rosids</taxon>
        <taxon>fabids</taxon>
        <taxon>Cucurbitales</taxon>
        <taxon>Cucurbitaceae</taxon>
        <taxon>Benincaseae</taxon>
        <taxon>Cucumis</taxon>
    </lineage>
</organism>
<sequence>MATELKAASEEVKVDLFEDDDEFEEFEINEVPVVQDLLSFSQMNVNVMQRAGNPVTDPILTASILHLDASLLLLVHYFFIYQ</sequence>
<keyword evidence="1" id="KW-0472">Membrane</keyword>
<proteinExistence type="predicted"/>